<evidence type="ECO:0000313" key="3">
    <source>
        <dbReference type="Proteomes" id="UP000050794"/>
    </source>
</evidence>
<accession>A0A183VER7</accession>
<evidence type="ECO:0000256" key="1">
    <source>
        <dbReference type="SAM" id="MobiDB-lite"/>
    </source>
</evidence>
<dbReference type="EMBL" id="UYWY01026604">
    <property type="protein sequence ID" value="VDM50558.1"/>
    <property type="molecule type" value="Genomic_DNA"/>
</dbReference>
<protein>
    <submittedName>
        <fullName evidence="2 4">Uncharacterized protein</fullName>
    </submittedName>
</protein>
<feature type="region of interest" description="Disordered" evidence="1">
    <location>
        <begin position="48"/>
        <end position="73"/>
    </location>
</feature>
<reference evidence="2 3" key="2">
    <citation type="submission" date="2018-11" db="EMBL/GenBank/DDBJ databases">
        <authorList>
            <consortium name="Pathogen Informatics"/>
        </authorList>
    </citation>
    <scope>NUCLEOTIDE SEQUENCE [LARGE SCALE GENOMIC DNA]</scope>
</reference>
<dbReference type="WBParaSite" id="TCNE_0001924101-mRNA-1">
    <property type="protein sequence ID" value="TCNE_0001924101-mRNA-1"/>
    <property type="gene ID" value="TCNE_0001924101"/>
</dbReference>
<organism evidence="3 4">
    <name type="scientific">Toxocara canis</name>
    <name type="common">Canine roundworm</name>
    <dbReference type="NCBI Taxonomy" id="6265"/>
    <lineage>
        <taxon>Eukaryota</taxon>
        <taxon>Metazoa</taxon>
        <taxon>Ecdysozoa</taxon>
        <taxon>Nematoda</taxon>
        <taxon>Chromadorea</taxon>
        <taxon>Rhabditida</taxon>
        <taxon>Spirurina</taxon>
        <taxon>Ascaridomorpha</taxon>
        <taxon>Ascaridoidea</taxon>
        <taxon>Toxocaridae</taxon>
        <taxon>Toxocara</taxon>
    </lineage>
</organism>
<name>A0A183VER7_TOXCA</name>
<reference evidence="4" key="1">
    <citation type="submission" date="2016-06" db="UniProtKB">
        <authorList>
            <consortium name="WormBaseParasite"/>
        </authorList>
    </citation>
    <scope>IDENTIFICATION</scope>
</reference>
<evidence type="ECO:0000313" key="2">
    <source>
        <dbReference type="EMBL" id="VDM50558.1"/>
    </source>
</evidence>
<proteinExistence type="predicted"/>
<dbReference type="Proteomes" id="UP000050794">
    <property type="component" value="Unassembled WGS sequence"/>
</dbReference>
<evidence type="ECO:0000313" key="4">
    <source>
        <dbReference type="WBParaSite" id="TCNE_0001924101-mRNA-1"/>
    </source>
</evidence>
<sequence>MVVFTNAYTHVCPLQSPTPLLHRSAEVITGPEGYASGSLCSGRFNQAGQASRGLQGNGDGIWSPRANPAKAER</sequence>
<gene>
    <name evidence="2" type="ORF">TCNE_LOCUS19237</name>
</gene>
<dbReference type="AlphaFoldDB" id="A0A183VER7"/>
<keyword evidence="3" id="KW-1185">Reference proteome</keyword>